<sequence>MRFTSRIALGFTAAALAATIAPAAAGATTTSTTTSASAASQAGWGPYFSADHQSRAQGRVSVDTQRYRHWYWKTDFVRDRVCFKDHKGDRHCKWVVKKVKKKVWEWRTREFFTVHSVLVNHKPWGRSKCAWETFRIVDKNGSASFKTFSNCGRSPRQFSFSGKDAAHIFVNVSRGDRFHSTGQNSGWKPVHHAGV</sequence>
<dbReference type="Proteomes" id="UP000198683">
    <property type="component" value="Unassembled WGS sequence"/>
</dbReference>
<evidence type="ECO:0000313" key="2">
    <source>
        <dbReference type="EMBL" id="SDJ76060.1"/>
    </source>
</evidence>
<accession>A0A1G8WEV0</accession>
<feature type="signal peptide" evidence="1">
    <location>
        <begin position="1"/>
        <end position="23"/>
    </location>
</feature>
<reference evidence="2 3" key="1">
    <citation type="submission" date="2016-10" db="EMBL/GenBank/DDBJ databases">
        <authorList>
            <person name="de Groot N.N."/>
        </authorList>
    </citation>
    <scope>NUCLEOTIDE SEQUENCE [LARGE SCALE GENOMIC DNA]</scope>
    <source>
        <strain evidence="2 3">CGMCC 4.5681</strain>
    </source>
</reference>
<dbReference type="OrthoDB" id="3529639at2"/>
<evidence type="ECO:0000256" key="1">
    <source>
        <dbReference type="SAM" id="SignalP"/>
    </source>
</evidence>
<dbReference type="EMBL" id="FNFB01000003">
    <property type="protein sequence ID" value="SDJ76060.1"/>
    <property type="molecule type" value="Genomic_DNA"/>
</dbReference>
<feature type="chain" id="PRO_5011718723" evidence="1">
    <location>
        <begin position="24"/>
        <end position="195"/>
    </location>
</feature>
<organism evidence="2 3">
    <name type="scientific">Nonomuraea maritima</name>
    <dbReference type="NCBI Taxonomy" id="683260"/>
    <lineage>
        <taxon>Bacteria</taxon>
        <taxon>Bacillati</taxon>
        <taxon>Actinomycetota</taxon>
        <taxon>Actinomycetes</taxon>
        <taxon>Streptosporangiales</taxon>
        <taxon>Streptosporangiaceae</taxon>
        <taxon>Nonomuraea</taxon>
    </lineage>
</organism>
<keyword evidence="1" id="KW-0732">Signal</keyword>
<proteinExistence type="predicted"/>
<dbReference type="RefSeq" id="WP_090761049.1">
    <property type="nucleotide sequence ID" value="NZ_FNFB01000003.1"/>
</dbReference>
<dbReference type="AlphaFoldDB" id="A0A1G8WEV0"/>
<keyword evidence="3" id="KW-1185">Reference proteome</keyword>
<gene>
    <name evidence="2" type="ORF">SAMN05421874_103112</name>
</gene>
<dbReference type="STRING" id="683260.SAMN05421874_103112"/>
<protein>
    <submittedName>
        <fullName evidence="2">Uncharacterized protein</fullName>
    </submittedName>
</protein>
<name>A0A1G8WEV0_9ACTN</name>
<evidence type="ECO:0000313" key="3">
    <source>
        <dbReference type="Proteomes" id="UP000198683"/>
    </source>
</evidence>